<gene>
    <name evidence="20" type="ORF">C7459_104193</name>
</gene>
<dbReference type="Gene3D" id="3.40.140.10">
    <property type="entry name" value="Cytidine Deaminase, domain 2"/>
    <property type="match status" value="1"/>
</dbReference>
<evidence type="ECO:0000256" key="3">
    <source>
        <dbReference type="ARBA" id="ARBA00004910"/>
    </source>
</evidence>
<dbReference type="Pfam" id="PF00383">
    <property type="entry name" value="dCMP_cyt_deam_1"/>
    <property type="match status" value="1"/>
</dbReference>
<evidence type="ECO:0000256" key="9">
    <source>
        <dbReference type="ARBA" id="ARBA00022833"/>
    </source>
</evidence>
<proteinExistence type="inferred from homology"/>
<evidence type="ECO:0000256" key="15">
    <source>
        <dbReference type="PIRNR" id="PIRNR006769"/>
    </source>
</evidence>
<organism evidence="20 21">
    <name type="scientific">Tumebacillus permanentifrigoris</name>
    <dbReference type="NCBI Taxonomy" id="378543"/>
    <lineage>
        <taxon>Bacteria</taxon>
        <taxon>Bacillati</taxon>
        <taxon>Bacillota</taxon>
        <taxon>Bacilli</taxon>
        <taxon>Bacillales</taxon>
        <taxon>Alicyclobacillaceae</taxon>
        <taxon>Tumebacillus</taxon>
    </lineage>
</organism>
<dbReference type="NCBIfam" id="TIGR00227">
    <property type="entry name" value="ribD_Cterm"/>
    <property type="match status" value="1"/>
</dbReference>
<comment type="pathway">
    <text evidence="3 15">Cofactor biosynthesis; riboflavin biosynthesis; 5-amino-6-(D-ribitylamino)uracil from GTP: step 3/4.</text>
</comment>
<accession>A0A316DB81</accession>
<dbReference type="InterPro" id="IPR024072">
    <property type="entry name" value="DHFR-like_dom_sf"/>
</dbReference>
<dbReference type="SUPFAM" id="SSF53927">
    <property type="entry name" value="Cytidine deaminase-like"/>
    <property type="match status" value="1"/>
</dbReference>
<feature type="binding site" evidence="17">
    <location>
        <position position="199"/>
    </location>
    <ligand>
        <name>NADP(+)</name>
        <dbReference type="ChEBI" id="CHEBI:58349"/>
    </ligand>
</feature>
<feature type="binding site" evidence="17">
    <location>
        <position position="173"/>
    </location>
    <ligand>
        <name>NADP(+)</name>
        <dbReference type="ChEBI" id="CHEBI:58349"/>
    </ligand>
</feature>
<dbReference type="Proteomes" id="UP000245634">
    <property type="component" value="Unassembled WGS sequence"/>
</dbReference>
<evidence type="ECO:0000256" key="14">
    <source>
        <dbReference type="ARBA" id="ARBA00049886"/>
    </source>
</evidence>
<dbReference type="PIRSF" id="PIRSF006769">
    <property type="entry name" value="RibD"/>
    <property type="match status" value="1"/>
</dbReference>
<evidence type="ECO:0000256" key="10">
    <source>
        <dbReference type="ARBA" id="ARBA00022857"/>
    </source>
</evidence>
<name>A0A316DB81_9BACL</name>
<keyword evidence="10 15" id="KW-0521">NADP</keyword>
<dbReference type="InterPro" id="IPR050765">
    <property type="entry name" value="Riboflavin_Biosynth_HTPR"/>
</dbReference>
<feature type="active site" description="Proton donor" evidence="16">
    <location>
        <position position="55"/>
    </location>
</feature>
<keyword evidence="8 15" id="KW-0378">Hydrolase</keyword>
<dbReference type="NCBIfam" id="TIGR00326">
    <property type="entry name" value="eubact_ribD"/>
    <property type="match status" value="1"/>
</dbReference>
<comment type="cofactor">
    <cofactor evidence="15 18">
        <name>Zn(2+)</name>
        <dbReference type="ChEBI" id="CHEBI:29105"/>
    </cofactor>
    <text evidence="15 18">Binds 1 zinc ion.</text>
</comment>
<dbReference type="UniPathway" id="UPA00275">
    <property type="reaction ID" value="UER00401"/>
</dbReference>
<reference evidence="20 21" key="1">
    <citation type="submission" date="2018-05" db="EMBL/GenBank/DDBJ databases">
        <title>Genomic Encyclopedia of Type Strains, Phase IV (KMG-IV): sequencing the most valuable type-strain genomes for metagenomic binning, comparative biology and taxonomic classification.</title>
        <authorList>
            <person name="Goeker M."/>
        </authorList>
    </citation>
    <scope>NUCLEOTIDE SEQUENCE [LARGE SCALE GENOMIC DNA]</scope>
    <source>
        <strain evidence="20 21">DSM 18773</strain>
    </source>
</reference>
<evidence type="ECO:0000256" key="7">
    <source>
        <dbReference type="ARBA" id="ARBA00022723"/>
    </source>
</evidence>
<dbReference type="SUPFAM" id="SSF53597">
    <property type="entry name" value="Dihydrofolate reductase-like"/>
    <property type="match status" value="1"/>
</dbReference>
<evidence type="ECO:0000256" key="5">
    <source>
        <dbReference type="ARBA" id="ARBA00007417"/>
    </source>
</evidence>
<evidence type="ECO:0000256" key="18">
    <source>
        <dbReference type="PIRSR" id="PIRSR006769-3"/>
    </source>
</evidence>
<dbReference type="GO" id="GO:0050661">
    <property type="term" value="F:NADP binding"/>
    <property type="evidence" value="ECO:0007669"/>
    <property type="project" value="InterPro"/>
</dbReference>
<feature type="binding site" evidence="18">
    <location>
        <position position="78"/>
    </location>
    <ligand>
        <name>Zn(2+)</name>
        <dbReference type="ChEBI" id="CHEBI:29105"/>
        <note>catalytic</note>
    </ligand>
</feature>
<feature type="binding site" evidence="17">
    <location>
        <position position="207"/>
    </location>
    <ligand>
        <name>substrate</name>
    </ligand>
</feature>
<dbReference type="InterPro" id="IPR016192">
    <property type="entry name" value="APOBEC/CMP_deaminase_Zn-bd"/>
</dbReference>
<evidence type="ECO:0000256" key="2">
    <source>
        <dbReference type="ARBA" id="ARBA00004882"/>
    </source>
</evidence>
<evidence type="ECO:0000256" key="16">
    <source>
        <dbReference type="PIRSR" id="PIRSR006769-1"/>
    </source>
</evidence>
<comment type="caution">
    <text evidence="20">The sequence shown here is derived from an EMBL/GenBank/DDBJ whole genome shotgun (WGS) entry which is preliminary data.</text>
</comment>
<feature type="binding site" evidence="17">
    <location>
        <position position="157"/>
    </location>
    <ligand>
        <name>NADP(+)</name>
        <dbReference type="ChEBI" id="CHEBI:58349"/>
    </ligand>
</feature>
<feature type="domain" description="CMP/dCMP-type deaminase" evidence="19">
    <location>
        <begin position="4"/>
        <end position="126"/>
    </location>
</feature>
<dbReference type="GO" id="GO:0009231">
    <property type="term" value="P:riboflavin biosynthetic process"/>
    <property type="evidence" value="ECO:0007669"/>
    <property type="project" value="UniProtKB-UniPathway"/>
</dbReference>
<evidence type="ECO:0000256" key="6">
    <source>
        <dbReference type="ARBA" id="ARBA00022619"/>
    </source>
</evidence>
<evidence type="ECO:0000256" key="17">
    <source>
        <dbReference type="PIRSR" id="PIRSR006769-2"/>
    </source>
</evidence>
<dbReference type="CDD" id="cd01284">
    <property type="entry name" value="Riboflavin_deaminase-reductase"/>
    <property type="match status" value="1"/>
</dbReference>
<feature type="binding site" evidence="17">
    <location>
        <position position="203"/>
    </location>
    <ligand>
        <name>substrate</name>
    </ligand>
</feature>
<dbReference type="PANTHER" id="PTHR38011:SF7">
    <property type="entry name" value="2,5-DIAMINO-6-RIBOSYLAMINO-4(3H)-PYRIMIDINONE 5'-PHOSPHATE REDUCTASE"/>
    <property type="match status" value="1"/>
</dbReference>
<dbReference type="PROSITE" id="PS51747">
    <property type="entry name" value="CYT_DCMP_DEAMINASES_2"/>
    <property type="match status" value="1"/>
</dbReference>
<feature type="binding site" evidence="17">
    <location>
        <position position="210"/>
    </location>
    <ligand>
        <name>substrate</name>
    </ligand>
</feature>
<feature type="binding site" evidence="17">
    <location>
        <position position="187"/>
    </location>
    <ligand>
        <name>substrate</name>
    </ligand>
</feature>
<sequence length="365" mass="39112">MTLGNDRSFMLLALENARAMKGQTDPNPLVGAVLVADGHVVGIGAHLRAGEPHAEVHAIRMAGDKASGGTIYVTLEPCSHHGRTGPCAEAIIAAGIRRVVVATLDPNPLVSGRGIAMLEAAGLEVEVGVCEQEARQMNEVFNKFITQQLPFITIKSATTLDGKLASATFDSKWITSGDARMDVHRLRNENVAILVGVNTIVHDDPELTTRLPHGRNPIRIVLDSTLRTPLDARIITDQKAKTWIFTGAEASPEKKRALAALGVSVFQTQGNPQVDLLEMLQILGQQNVTSVLVEGGGEVNAAFFEAKLVDKVVLYLAPKLIGGREAPTFLEGTGIDKMAQAVKLVDVSVESVGDDFRFVGYPQYV</sequence>
<evidence type="ECO:0000256" key="8">
    <source>
        <dbReference type="ARBA" id="ARBA00022801"/>
    </source>
</evidence>
<dbReference type="GO" id="GO:0008835">
    <property type="term" value="F:diaminohydroxyphosphoribosylaminopyrimidine deaminase activity"/>
    <property type="evidence" value="ECO:0007669"/>
    <property type="project" value="UniProtKB-EC"/>
</dbReference>
<evidence type="ECO:0000256" key="4">
    <source>
        <dbReference type="ARBA" id="ARBA00005259"/>
    </source>
</evidence>
<evidence type="ECO:0000313" key="20">
    <source>
        <dbReference type="EMBL" id="PWK14988.1"/>
    </source>
</evidence>
<keyword evidence="12" id="KW-0511">Multifunctional enzyme</keyword>
<feature type="binding site" evidence="17">
    <location>
        <begin position="296"/>
        <end position="302"/>
    </location>
    <ligand>
        <name>NADP(+)</name>
        <dbReference type="ChEBI" id="CHEBI:58349"/>
    </ligand>
</feature>
<dbReference type="EC" id="1.1.1.193" evidence="15"/>
<feature type="binding site" evidence="17">
    <location>
        <position position="294"/>
    </location>
    <ligand>
        <name>substrate</name>
    </ligand>
</feature>
<keyword evidence="7 15" id="KW-0479">Metal-binding</keyword>
<comment type="pathway">
    <text evidence="2 15">Cofactor biosynthesis; riboflavin biosynthesis; 5-amino-6-(D-ribitylamino)uracil from GTP: step 2/4.</text>
</comment>
<evidence type="ECO:0000313" key="21">
    <source>
        <dbReference type="Proteomes" id="UP000245634"/>
    </source>
</evidence>
<dbReference type="InterPro" id="IPR011549">
    <property type="entry name" value="RibD_C"/>
</dbReference>
<dbReference type="EMBL" id="QGGL01000004">
    <property type="protein sequence ID" value="PWK14988.1"/>
    <property type="molecule type" value="Genomic_DNA"/>
</dbReference>
<evidence type="ECO:0000256" key="12">
    <source>
        <dbReference type="ARBA" id="ARBA00023268"/>
    </source>
</evidence>
<dbReference type="EC" id="3.5.4.26" evidence="15"/>
<dbReference type="InterPro" id="IPR004794">
    <property type="entry name" value="Eubact_RibD"/>
</dbReference>
<keyword evidence="11 15" id="KW-0560">Oxidoreductase</keyword>
<feature type="binding site" evidence="17">
    <location>
        <position position="224"/>
    </location>
    <ligand>
        <name>NADP(+)</name>
        <dbReference type="ChEBI" id="CHEBI:58349"/>
    </ligand>
</feature>
<evidence type="ECO:0000256" key="1">
    <source>
        <dbReference type="ARBA" id="ARBA00002151"/>
    </source>
</evidence>
<dbReference type="InterPro" id="IPR002125">
    <property type="entry name" value="CMP_dCMP_dom"/>
</dbReference>
<evidence type="ECO:0000256" key="13">
    <source>
        <dbReference type="ARBA" id="ARBA00049861"/>
    </source>
</evidence>
<dbReference type="FunFam" id="3.40.140.10:FF:000025">
    <property type="entry name" value="Riboflavin biosynthesis protein RibD"/>
    <property type="match status" value="1"/>
</dbReference>
<protein>
    <recommendedName>
        <fullName evidence="15">Riboflavin biosynthesis protein RibD</fullName>
    </recommendedName>
    <domain>
        <recommendedName>
            <fullName evidence="15">Diaminohydroxyphosphoribosylaminopyrimidine deaminase</fullName>
            <shortName evidence="15">DRAP deaminase</shortName>
            <ecNumber evidence="15">3.5.4.26</ecNumber>
        </recommendedName>
        <alternativeName>
            <fullName evidence="15">Riboflavin-specific deaminase</fullName>
        </alternativeName>
    </domain>
    <domain>
        <recommendedName>
            <fullName evidence="15">5-amino-6-(5-phosphoribosylamino)uracil reductase</fullName>
            <ecNumber evidence="15">1.1.1.193</ecNumber>
        </recommendedName>
        <alternativeName>
            <fullName evidence="15">HTP reductase</fullName>
        </alternativeName>
    </domain>
</protein>
<feature type="binding site" evidence="18">
    <location>
        <position position="87"/>
    </location>
    <ligand>
        <name>Zn(2+)</name>
        <dbReference type="ChEBI" id="CHEBI:29105"/>
        <note>catalytic</note>
    </ligand>
</feature>
<keyword evidence="9 15" id="KW-0862">Zinc</keyword>
<dbReference type="GO" id="GO:0008703">
    <property type="term" value="F:5-amino-6-(5-phosphoribosylamino)uracil reductase activity"/>
    <property type="evidence" value="ECO:0007669"/>
    <property type="project" value="UniProtKB-EC"/>
</dbReference>
<comment type="function">
    <text evidence="1 15">Converts 2,5-diamino-6-(ribosylamino)-4(3h)-pyrimidinone 5'-phosphate into 5-amino-6-(ribosylamino)-2,4(1h,3h)-pyrimidinedione 5'-phosphate.</text>
</comment>
<evidence type="ECO:0000259" key="19">
    <source>
        <dbReference type="PROSITE" id="PS51747"/>
    </source>
</evidence>
<dbReference type="Gene3D" id="3.40.430.10">
    <property type="entry name" value="Dihydrofolate Reductase, subunit A"/>
    <property type="match status" value="1"/>
</dbReference>
<feature type="binding site" evidence="18">
    <location>
        <position position="53"/>
    </location>
    <ligand>
        <name>Zn(2+)</name>
        <dbReference type="ChEBI" id="CHEBI:29105"/>
        <note>catalytic</note>
    </ligand>
</feature>
<evidence type="ECO:0000256" key="11">
    <source>
        <dbReference type="ARBA" id="ARBA00023002"/>
    </source>
</evidence>
<dbReference type="PROSITE" id="PS00903">
    <property type="entry name" value="CYT_DCMP_DEAMINASES_1"/>
    <property type="match status" value="1"/>
</dbReference>
<keyword evidence="21" id="KW-1185">Reference proteome</keyword>
<comment type="similarity">
    <text evidence="4 15">In the N-terminal section; belongs to the cytidine and deoxycytidylate deaminase family.</text>
</comment>
<comment type="catalytic activity">
    <reaction evidence="13 15">
        <text>5-amino-6-(5-phospho-D-ribitylamino)uracil + NADP(+) = 5-amino-6-(5-phospho-D-ribosylamino)uracil + NADPH + H(+)</text>
        <dbReference type="Rhea" id="RHEA:17845"/>
        <dbReference type="ChEBI" id="CHEBI:15378"/>
        <dbReference type="ChEBI" id="CHEBI:57783"/>
        <dbReference type="ChEBI" id="CHEBI:58349"/>
        <dbReference type="ChEBI" id="CHEBI:58421"/>
        <dbReference type="ChEBI" id="CHEBI:58453"/>
        <dbReference type="EC" id="1.1.1.193"/>
    </reaction>
</comment>
<keyword evidence="6 15" id="KW-0686">Riboflavin biosynthesis</keyword>
<comment type="catalytic activity">
    <reaction evidence="14 15">
        <text>2,5-diamino-6-hydroxy-4-(5-phosphoribosylamino)-pyrimidine + H2O + H(+) = 5-amino-6-(5-phospho-D-ribosylamino)uracil + NH4(+)</text>
        <dbReference type="Rhea" id="RHEA:21868"/>
        <dbReference type="ChEBI" id="CHEBI:15377"/>
        <dbReference type="ChEBI" id="CHEBI:15378"/>
        <dbReference type="ChEBI" id="CHEBI:28938"/>
        <dbReference type="ChEBI" id="CHEBI:58453"/>
        <dbReference type="ChEBI" id="CHEBI:58614"/>
        <dbReference type="EC" id="3.5.4.26"/>
    </reaction>
</comment>
<dbReference type="Pfam" id="PF01872">
    <property type="entry name" value="RibD_C"/>
    <property type="match status" value="1"/>
</dbReference>
<dbReference type="AlphaFoldDB" id="A0A316DB81"/>
<dbReference type="PANTHER" id="PTHR38011">
    <property type="entry name" value="DIHYDROFOLATE REDUCTASE FAMILY PROTEIN (AFU_ORTHOLOGUE AFUA_8G06820)"/>
    <property type="match status" value="1"/>
</dbReference>
<dbReference type="InterPro" id="IPR002734">
    <property type="entry name" value="RibDG_C"/>
</dbReference>
<dbReference type="GO" id="GO:0008270">
    <property type="term" value="F:zinc ion binding"/>
    <property type="evidence" value="ECO:0007669"/>
    <property type="project" value="InterPro"/>
</dbReference>
<feature type="binding site" evidence="17">
    <location>
        <position position="171"/>
    </location>
    <ligand>
        <name>substrate</name>
    </ligand>
</feature>
<dbReference type="InterPro" id="IPR016193">
    <property type="entry name" value="Cytidine_deaminase-like"/>
</dbReference>
<comment type="similarity">
    <text evidence="5 15">In the C-terminal section; belongs to the HTP reductase family.</text>
</comment>